<evidence type="ECO:0000313" key="8">
    <source>
        <dbReference type="Proteomes" id="UP000694888"/>
    </source>
</evidence>
<comment type="similarity">
    <text evidence="2">Belongs to the CD225/Dispanin family.</text>
</comment>
<evidence type="ECO:0000256" key="3">
    <source>
        <dbReference type="ARBA" id="ARBA00022692"/>
    </source>
</evidence>
<dbReference type="Pfam" id="PF04505">
    <property type="entry name" value="CD225"/>
    <property type="match status" value="1"/>
</dbReference>
<dbReference type="Proteomes" id="UP000694888">
    <property type="component" value="Unplaced"/>
</dbReference>
<dbReference type="RefSeq" id="XP_012945115.1">
    <property type="nucleotide sequence ID" value="XM_013089661.2"/>
</dbReference>
<feature type="compositionally biased region" description="Low complexity" evidence="6">
    <location>
        <begin position="29"/>
        <end position="43"/>
    </location>
</feature>
<dbReference type="InterPro" id="IPR007593">
    <property type="entry name" value="CD225/Dispanin_fam"/>
</dbReference>
<keyword evidence="5 7" id="KW-0472">Membrane</keyword>
<dbReference type="PANTHER" id="PTHR14948:SF25">
    <property type="entry name" value="DUF4190 DOMAIN-CONTAINING PROTEIN"/>
    <property type="match status" value="1"/>
</dbReference>
<evidence type="ECO:0000256" key="1">
    <source>
        <dbReference type="ARBA" id="ARBA00004370"/>
    </source>
</evidence>
<evidence type="ECO:0000256" key="7">
    <source>
        <dbReference type="SAM" id="Phobius"/>
    </source>
</evidence>
<protein>
    <submittedName>
        <fullName evidence="9">Proline-rich transmembrane protein 1</fullName>
    </submittedName>
</protein>
<proteinExistence type="inferred from homology"/>
<evidence type="ECO:0000256" key="6">
    <source>
        <dbReference type="SAM" id="MobiDB-lite"/>
    </source>
</evidence>
<feature type="transmembrane region" description="Helical" evidence="7">
    <location>
        <begin position="98"/>
        <end position="118"/>
    </location>
</feature>
<dbReference type="GeneID" id="101860704"/>
<evidence type="ECO:0000313" key="9">
    <source>
        <dbReference type="RefSeq" id="XP_012945115.1"/>
    </source>
</evidence>
<evidence type="ECO:0000256" key="5">
    <source>
        <dbReference type="ARBA" id="ARBA00023136"/>
    </source>
</evidence>
<evidence type="ECO:0000256" key="4">
    <source>
        <dbReference type="ARBA" id="ARBA00022989"/>
    </source>
</evidence>
<reference evidence="9" key="1">
    <citation type="submission" date="2025-08" db="UniProtKB">
        <authorList>
            <consortium name="RefSeq"/>
        </authorList>
    </citation>
    <scope>IDENTIFICATION</scope>
</reference>
<feature type="transmembrane region" description="Helical" evidence="7">
    <location>
        <begin position="143"/>
        <end position="166"/>
    </location>
</feature>
<accession>A0ABM1ACK4</accession>
<dbReference type="InterPro" id="IPR051423">
    <property type="entry name" value="CD225/Dispanin"/>
</dbReference>
<keyword evidence="4 7" id="KW-1133">Transmembrane helix</keyword>
<dbReference type="PANTHER" id="PTHR14948">
    <property type="entry name" value="NG5"/>
    <property type="match status" value="1"/>
</dbReference>
<keyword evidence="3 7" id="KW-0812">Transmembrane</keyword>
<comment type="subcellular location">
    <subcellularLocation>
        <location evidence="1">Membrane</location>
    </subcellularLocation>
</comment>
<keyword evidence="8" id="KW-1185">Reference proteome</keyword>
<gene>
    <name evidence="9" type="primary">LOC101860704</name>
</gene>
<evidence type="ECO:0000256" key="2">
    <source>
        <dbReference type="ARBA" id="ARBA00006843"/>
    </source>
</evidence>
<feature type="region of interest" description="Disordered" evidence="6">
    <location>
        <begin position="1"/>
        <end position="43"/>
    </location>
</feature>
<sequence length="176" mass="19123">MAEKETAPPSYDEVNPGQSNTGYAPPTGNPAQPGPYGYNPYPQQGGYLPQGGYPMQPVGQPYPPQYGMQGQNNATVVTHQPMMTTQQMVHQVPDQMSLAIFATLCCFWPVGIVAIMRASESRAALNRNDLLAARTLSEDARRLSLISMVIGIVVLVVIVVVVVVVVTQSPNYYYGY</sequence>
<organism evidence="8 9">
    <name type="scientific">Aplysia californica</name>
    <name type="common">California sea hare</name>
    <dbReference type="NCBI Taxonomy" id="6500"/>
    <lineage>
        <taxon>Eukaryota</taxon>
        <taxon>Metazoa</taxon>
        <taxon>Spiralia</taxon>
        <taxon>Lophotrochozoa</taxon>
        <taxon>Mollusca</taxon>
        <taxon>Gastropoda</taxon>
        <taxon>Heterobranchia</taxon>
        <taxon>Euthyneura</taxon>
        <taxon>Tectipleura</taxon>
        <taxon>Aplysiida</taxon>
        <taxon>Aplysioidea</taxon>
        <taxon>Aplysiidae</taxon>
        <taxon>Aplysia</taxon>
    </lineage>
</organism>
<name>A0ABM1ACK4_APLCA</name>